<dbReference type="PRINTS" id="PR00598">
    <property type="entry name" value="HTHMARR"/>
</dbReference>
<accession>A0A1H0A939</accession>
<evidence type="ECO:0000256" key="3">
    <source>
        <dbReference type="ARBA" id="ARBA00023163"/>
    </source>
</evidence>
<evidence type="ECO:0000256" key="2">
    <source>
        <dbReference type="ARBA" id="ARBA00023125"/>
    </source>
</evidence>
<dbReference type="GO" id="GO:0003677">
    <property type="term" value="F:DNA binding"/>
    <property type="evidence" value="ECO:0007669"/>
    <property type="project" value="UniProtKB-KW"/>
</dbReference>
<dbReference type="Proteomes" id="UP000187651">
    <property type="component" value="Unassembled WGS sequence"/>
</dbReference>
<dbReference type="SMART" id="SM00347">
    <property type="entry name" value="HTH_MARR"/>
    <property type="match status" value="1"/>
</dbReference>
<organism evidence="5 6">
    <name type="scientific">Lachnospira pectinoschiza</name>
    <dbReference type="NCBI Taxonomy" id="28052"/>
    <lineage>
        <taxon>Bacteria</taxon>
        <taxon>Bacillati</taxon>
        <taxon>Bacillota</taxon>
        <taxon>Clostridia</taxon>
        <taxon>Lachnospirales</taxon>
        <taxon>Lachnospiraceae</taxon>
        <taxon>Lachnospira</taxon>
    </lineage>
</organism>
<feature type="domain" description="HTH marR-type" evidence="4">
    <location>
        <begin position="1"/>
        <end position="139"/>
    </location>
</feature>
<dbReference type="PROSITE" id="PS50995">
    <property type="entry name" value="HTH_MARR_2"/>
    <property type="match status" value="1"/>
</dbReference>
<evidence type="ECO:0000313" key="6">
    <source>
        <dbReference type="Proteomes" id="UP000187651"/>
    </source>
</evidence>
<protein>
    <submittedName>
        <fullName evidence="5">Transcriptional regulator, MarR family</fullName>
    </submittedName>
</protein>
<evidence type="ECO:0000259" key="4">
    <source>
        <dbReference type="PROSITE" id="PS50995"/>
    </source>
</evidence>
<evidence type="ECO:0000313" key="5">
    <source>
        <dbReference type="EMBL" id="SDN30128.1"/>
    </source>
</evidence>
<dbReference type="AlphaFoldDB" id="A0A1H0A939"/>
<dbReference type="Gene3D" id="1.10.10.10">
    <property type="entry name" value="Winged helix-like DNA-binding domain superfamily/Winged helix DNA-binding domain"/>
    <property type="match status" value="1"/>
</dbReference>
<dbReference type="InterPro" id="IPR036388">
    <property type="entry name" value="WH-like_DNA-bd_sf"/>
</dbReference>
<dbReference type="SUPFAM" id="SSF46785">
    <property type="entry name" value="Winged helix' DNA-binding domain"/>
    <property type="match status" value="1"/>
</dbReference>
<dbReference type="OrthoDB" id="5461037at2"/>
<dbReference type="RefSeq" id="WP_027431429.1">
    <property type="nucleotide sequence ID" value="NZ_FNHZ01000011.1"/>
</dbReference>
<dbReference type="PANTHER" id="PTHR42756:SF1">
    <property type="entry name" value="TRANSCRIPTIONAL REPRESSOR OF EMRAB OPERON"/>
    <property type="match status" value="1"/>
</dbReference>
<sequence length="146" mass="16783">MDIYESLNKILVDLFNDILDIEEKALITEDYKDISVNDMHIIEAVGIKDPQTMGEISKSLGVTMGTLTIGLNRLVKKGYAVRYRSDKDRRVVYATLTEKGIAAYFHHQKFHKKMIEKVTEDLSPSEAETLVKTFDRLEAFFKSYDN</sequence>
<dbReference type="PANTHER" id="PTHR42756">
    <property type="entry name" value="TRANSCRIPTIONAL REGULATOR, MARR"/>
    <property type="match status" value="1"/>
</dbReference>
<dbReference type="GO" id="GO:0003700">
    <property type="term" value="F:DNA-binding transcription factor activity"/>
    <property type="evidence" value="ECO:0007669"/>
    <property type="project" value="InterPro"/>
</dbReference>
<keyword evidence="2" id="KW-0238">DNA-binding</keyword>
<gene>
    <name evidence="5" type="ORF">SAMN05216544_2360</name>
</gene>
<dbReference type="InterPro" id="IPR036390">
    <property type="entry name" value="WH_DNA-bd_sf"/>
</dbReference>
<proteinExistence type="predicted"/>
<reference evidence="6" key="1">
    <citation type="submission" date="2016-10" db="EMBL/GenBank/DDBJ databases">
        <authorList>
            <person name="Varghese N."/>
            <person name="Submissions S."/>
        </authorList>
    </citation>
    <scope>NUCLEOTIDE SEQUENCE [LARGE SCALE GENOMIC DNA]</scope>
    <source>
        <strain evidence="6">M83</strain>
    </source>
</reference>
<keyword evidence="6" id="KW-1185">Reference proteome</keyword>
<dbReference type="InterPro" id="IPR000835">
    <property type="entry name" value="HTH_MarR-typ"/>
</dbReference>
<name>A0A1H0A939_9FIRM</name>
<evidence type="ECO:0000256" key="1">
    <source>
        <dbReference type="ARBA" id="ARBA00023015"/>
    </source>
</evidence>
<keyword evidence="1" id="KW-0805">Transcription regulation</keyword>
<dbReference type="Pfam" id="PF12802">
    <property type="entry name" value="MarR_2"/>
    <property type="match status" value="1"/>
</dbReference>
<dbReference type="EMBL" id="FNHZ01000011">
    <property type="protein sequence ID" value="SDN30128.1"/>
    <property type="molecule type" value="Genomic_DNA"/>
</dbReference>
<keyword evidence="3" id="KW-0804">Transcription</keyword>